<keyword evidence="5" id="KW-1185">Reference proteome</keyword>
<dbReference type="Proteomes" id="UP000676325">
    <property type="component" value="Unassembled WGS sequence"/>
</dbReference>
<dbReference type="Pfam" id="PF13472">
    <property type="entry name" value="Lipase_GDSL_2"/>
    <property type="match status" value="1"/>
</dbReference>
<dbReference type="AlphaFoldDB" id="A0A941EC62"/>
<gene>
    <name evidence="4" type="ORF">KDK95_15205</name>
</gene>
<feature type="domain" description="SGNH hydrolase-type esterase" evidence="3">
    <location>
        <begin position="38"/>
        <end position="258"/>
    </location>
</feature>
<proteinExistence type="predicted"/>
<feature type="active site" description="Nucleophile" evidence="1">
    <location>
        <position position="42"/>
    </location>
</feature>
<evidence type="ECO:0000259" key="3">
    <source>
        <dbReference type="Pfam" id="PF13472"/>
    </source>
</evidence>
<dbReference type="InterPro" id="IPR036514">
    <property type="entry name" value="SGNH_hydro_sf"/>
</dbReference>
<dbReference type="GO" id="GO:0004806">
    <property type="term" value="F:triacylglycerol lipase activity"/>
    <property type="evidence" value="ECO:0007669"/>
    <property type="project" value="TreeGrafter"/>
</dbReference>
<evidence type="ECO:0000256" key="2">
    <source>
        <dbReference type="PIRSR" id="PIRSR637460-2"/>
    </source>
</evidence>
<dbReference type="PANTHER" id="PTHR37981:SF1">
    <property type="entry name" value="SGNH HYDROLASE-TYPE ESTERASE DOMAIN-CONTAINING PROTEIN"/>
    <property type="match status" value="1"/>
</dbReference>
<dbReference type="RefSeq" id="WP_212518806.1">
    <property type="nucleotide sequence ID" value="NZ_JAGSOH010000039.1"/>
</dbReference>
<dbReference type="InterPro" id="IPR013830">
    <property type="entry name" value="SGNH_hydro"/>
</dbReference>
<feature type="disulfide bond" evidence="2">
    <location>
        <begin position="185"/>
        <end position="232"/>
    </location>
</feature>
<reference evidence="4" key="1">
    <citation type="submission" date="2021-04" db="EMBL/GenBank/DDBJ databases">
        <title>Genome based classification of Actinospica acidithermotolerans sp. nov., an actinobacterium isolated from an Indonesian hot spring.</title>
        <authorList>
            <person name="Kusuma A.B."/>
            <person name="Putra K.E."/>
            <person name="Nafisah S."/>
            <person name="Loh J."/>
            <person name="Nouioui I."/>
            <person name="Goodfellow M."/>
        </authorList>
    </citation>
    <scope>NUCLEOTIDE SEQUENCE</scope>
    <source>
        <strain evidence="4">MGRD01-02</strain>
    </source>
</reference>
<dbReference type="Gene3D" id="3.40.50.1110">
    <property type="entry name" value="SGNH hydrolase"/>
    <property type="match status" value="1"/>
</dbReference>
<dbReference type="CDD" id="cd01823">
    <property type="entry name" value="SEST_like"/>
    <property type="match status" value="1"/>
</dbReference>
<evidence type="ECO:0000256" key="1">
    <source>
        <dbReference type="PIRSR" id="PIRSR637460-1"/>
    </source>
</evidence>
<name>A0A941EC62_9ACTN</name>
<keyword evidence="2" id="KW-1015">Disulfide bond</keyword>
<dbReference type="EMBL" id="JAGSOH010000039">
    <property type="protein sequence ID" value="MBR7827665.1"/>
    <property type="molecule type" value="Genomic_DNA"/>
</dbReference>
<dbReference type="InterPro" id="IPR037460">
    <property type="entry name" value="SEST-like"/>
</dbReference>
<keyword evidence="4" id="KW-0378">Hydrolase</keyword>
<evidence type="ECO:0000313" key="5">
    <source>
        <dbReference type="Proteomes" id="UP000676325"/>
    </source>
</evidence>
<evidence type="ECO:0000313" key="4">
    <source>
        <dbReference type="EMBL" id="MBR7827665.1"/>
    </source>
</evidence>
<organism evidence="4 5">
    <name type="scientific">Actinospica acidithermotolerans</name>
    <dbReference type="NCBI Taxonomy" id="2828514"/>
    <lineage>
        <taxon>Bacteria</taxon>
        <taxon>Bacillati</taxon>
        <taxon>Actinomycetota</taxon>
        <taxon>Actinomycetes</taxon>
        <taxon>Catenulisporales</taxon>
        <taxon>Actinospicaceae</taxon>
        <taxon>Actinospica</taxon>
    </lineage>
</organism>
<sequence length="271" mass="27768">MPTFFRRSLSVVATTGTAAAIAIGGGGAAHASSASYVALGDSYSSGVGAGSYTSSSGSCDRSTNAYPYLWDSANAPTSFTDNACSGATTSTVESSQLSGLSSSTTLVSITVGGNDVGFSTVMEDCILEGTSACESAVSSAETEAENDLPAKLDTLYSDIKADAPNAHVVVIGYPEFYDLAESGTCAGLSYDSRSAINGGADTLDSVISTEAAKYSDFSYVDIRSYFSGHEICDSSAWLHSFVLTDTSESYHPTATGQADAYYPAFEAGVAE</sequence>
<protein>
    <submittedName>
        <fullName evidence="4">SGNH/GDSL hydrolase family protein</fullName>
    </submittedName>
</protein>
<feature type="disulfide bond" evidence="2">
    <location>
        <begin position="125"/>
        <end position="133"/>
    </location>
</feature>
<feature type="active site" evidence="1">
    <location>
        <position position="251"/>
    </location>
</feature>
<dbReference type="SUPFAM" id="SSF52266">
    <property type="entry name" value="SGNH hydrolase"/>
    <property type="match status" value="1"/>
</dbReference>
<feature type="disulfide bond" evidence="2">
    <location>
        <begin position="59"/>
        <end position="84"/>
    </location>
</feature>
<dbReference type="PANTHER" id="PTHR37981">
    <property type="entry name" value="LIPASE 2"/>
    <property type="match status" value="1"/>
</dbReference>
<comment type="caution">
    <text evidence="4">The sequence shown here is derived from an EMBL/GenBank/DDBJ whole genome shotgun (WGS) entry which is preliminary data.</text>
</comment>
<accession>A0A941EC62</accession>
<dbReference type="GO" id="GO:0019433">
    <property type="term" value="P:triglyceride catabolic process"/>
    <property type="evidence" value="ECO:0007669"/>
    <property type="project" value="TreeGrafter"/>
</dbReference>